<dbReference type="Pfam" id="PF08327">
    <property type="entry name" value="AHSA1"/>
    <property type="match status" value="1"/>
</dbReference>
<reference evidence="3 4" key="2">
    <citation type="submission" date="2019-02" db="EMBL/GenBank/DDBJ databases">
        <title>'Lichenibacterium ramalinii' gen. nov. sp. nov., 'Lichenibacterium minor' gen. nov. sp. nov.</title>
        <authorList>
            <person name="Pankratov T."/>
        </authorList>
    </citation>
    <scope>NUCLEOTIDE SEQUENCE [LARGE SCALE GENOMIC DNA]</scope>
    <source>
        <strain evidence="3 4">RmlP026</strain>
    </source>
</reference>
<dbReference type="AlphaFoldDB" id="A0A4Q2U9E7"/>
<protein>
    <submittedName>
        <fullName evidence="3">Polyketide cyclase</fullName>
    </submittedName>
</protein>
<evidence type="ECO:0000259" key="2">
    <source>
        <dbReference type="Pfam" id="PF08327"/>
    </source>
</evidence>
<dbReference type="OrthoDB" id="9805228at2"/>
<dbReference type="Gene3D" id="3.30.530.20">
    <property type="match status" value="1"/>
</dbReference>
<feature type="domain" description="Activator of Hsp90 ATPase homologue 1/2-like C-terminal" evidence="2">
    <location>
        <begin position="25"/>
        <end position="161"/>
    </location>
</feature>
<dbReference type="RefSeq" id="WP_129223299.1">
    <property type="nucleotide sequence ID" value="NZ_QYBB01000002.1"/>
</dbReference>
<dbReference type="SUPFAM" id="SSF55961">
    <property type="entry name" value="Bet v1-like"/>
    <property type="match status" value="1"/>
</dbReference>
<dbReference type="EMBL" id="QYBB01000002">
    <property type="protein sequence ID" value="RYC33423.1"/>
    <property type="molecule type" value="Genomic_DNA"/>
</dbReference>
<evidence type="ECO:0000313" key="4">
    <source>
        <dbReference type="Proteomes" id="UP000290759"/>
    </source>
</evidence>
<name>A0A4Q2U9E7_9HYPH</name>
<proteinExistence type="inferred from homology"/>
<comment type="caution">
    <text evidence="3">The sequence shown here is derived from an EMBL/GenBank/DDBJ whole genome shotgun (WGS) entry which is preliminary data.</text>
</comment>
<dbReference type="InterPro" id="IPR023393">
    <property type="entry name" value="START-like_dom_sf"/>
</dbReference>
<dbReference type="Proteomes" id="UP000290759">
    <property type="component" value="Unassembled WGS sequence"/>
</dbReference>
<reference evidence="3 4" key="1">
    <citation type="submission" date="2018-12" db="EMBL/GenBank/DDBJ databases">
        <authorList>
            <person name="Grouzdev D.S."/>
            <person name="Krutkina M.S."/>
        </authorList>
    </citation>
    <scope>NUCLEOTIDE SEQUENCE [LARGE SCALE GENOMIC DNA]</scope>
    <source>
        <strain evidence="3 4">RmlP026</strain>
    </source>
</reference>
<dbReference type="CDD" id="cd08896">
    <property type="entry name" value="SRPBCC_CalC_Aha1-like_3"/>
    <property type="match status" value="1"/>
</dbReference>
<evidence type="ECO:0000256" key="1">
    <source>
        <dbReference type="ARBA" id="ARBA00006817"/>
    </source>
</evidence>
<evidence type="ECO:0000313" key="3">
    <source>
        <dbReference type="EMBL" id="RYC33423.1"/>
    </source>
</evidence>
<organism evidence="3 4">
    <name type="scientific">Lichenibacterium minor</name>
    <dbReference type="NCBI Taxonomy" id="2316528"/>
    <lineage>
        <taxon>Bacteria</taxon>
        <taxon>Pseudomonadati</taxon>
        <taxon>Pseudomonadota</taxon>
        <taxon>Alphaproteobacteria</taxon>
        <taxon>Hyphomicrobiales</taxon>
        <taxon>Lichenihabitantaceae</taxon>
        <taxon>Lichenibacterium</taxon>
    </lineage>
</organism>
<accession>A0A4Q2U9E7</accession>
<comment type="similarity">
    <text evidence="1">Belongs to the AHA1 family.</text>
</comment>
<keyword evidence="4" id="KW-1185">Reference proteome</keyword>
<dbReference type="InterPro" id="IPR013538">
    <property type="entry name" value="ASHA1/2-like_C"/>
</dbReference>
<gene>
    <name evidence="3" type="ORF">D3273_02810</name>
</gene>
<sequence>MTSLDPLAGDAPPDGRDLVLNRFVNAAPAALYRCWTEPELLRRWFAPEPWTVPVAELDLRVGGASHIVMRAPDGTDYPSRGVYLELVPGERVVFTDAFADAWTPAAKPFMTVVLSFAAHETGWTHYTIRVRHWTVADREAHENRGFHQGWGRCADQLARLAESL</sequence>